<comment type="caution">
    <text evidence="8">The sequence shown here is derived from an EMBL/GenBank/DDBJ whole genome shotgun (WGS) entry which is preliminary data.</text>
</comment>
<dbReference type="Gene3D" id="1.25.40.390">
    <property type="match status" value="1"/>
</dbReference>
<evidence type="ECO:0000259" key="6">
    <source>
        <dbReference type="Pfam" id="PF07980"/>
    </source>
</evidence>
<dbReference type="Pfam" id="PF14322">
    <property type="entry name" value="SusD-like_3"/>
    <property type="match status" value="1"/>
</dbReference>
<keyword evidence="5" id="KW-0998">Cell outer membrane</keyword>
<keyword evidence="3" id="KW-0732">Signal</keyword>
<dbReference type="InterPro" id="IPR011990">
    <property type="entry name" value="TPR-like_helical_dom_sf"/>
</dbReference>
<dbReference type="InterPro" id="IPR012944">
    <property type="entry name" value="SusD_RagB_dom"/>
</dbReference>
<evidence type="ECO:0000259" key="7">
    <source>
        <dbReference type="Pfam" id="PF14322"/>
    </source>
</evidence>
<evidence type="ECO:0000313" key="8">
    <source>
        <dbReference type="EMBL" id="RGS50683.1"/>
    </source>
</evidence>
<evidence type="ECO:0000256" key="2">
    <source>
        <dbReference type="ARBA" id="ARBA00006275"/>
    </source>
</evidence>
<proteinExistence type="inferred from homology"/>
<reference evidence="8 9" key="1">
    <citation type="submission" date="2018-08" db="EMBL/GenBank/DDBJ databases">
        <title>A genome reference for cultivated species of the human gut microbiota.</title>
        <authorList>
            <person name="Zou Y."/>
            <person name="Xue W."/>
            <person name="Luo G."/>
        </authorList>
    </citation>
    <scope>NUCLEOTIDE SEQUENCE [LARGE SCALE GENOMIC DNA]</scope>
    <source>
        <strain evidence="8 9">AF21-53</strain>
    </source>
</reference>
<sequence>MKSFKYILAGIGLASLVGCTDLTETPYSFIPGDQFYQSRENVMQSFVRPLGGAYWCTSQMPFQFSEVSADQYMVCQQESDWTDVPFFKVHYHGWDLDHWMVQRYWEDFYRTIALCNQPIYDFKHLDLERLGMQQSEIDNFIAQHRTLRAYLFMMLFDVFHNIPIVTDPLQTELPSQSSPEETFHFIEKEILEAMPQLLKKDWTGGNKIEQGVWTQGAAAALLARLYMNASWWIGKDMSSECEALCQDIIDGKYGTYELATRWDAPFDWNNDTCDEVMYAFPSTFGGAHWHYDWWSGHWANMPWLASYYFNFFDWGKWMGSKYKLQPGIDLKGDEYNFSKINDVELGKSVLKFQKYPDDLRLKKYKNTGLGQREGMFLYGELEYEENGETKYLWESNGGYQLYIRDQVGIFRDTPADEMTPRPIAGKETDISDIRHGDQNSGWFVIKYPAYSSDDSHKIEADYVIFRLAEIYYNLAEIKLKKGDKVAAEKLLNKVRAKNYPAGSKSLYPEDGSVISNQEMIDEWGREFIGEGLRRQILSRYGMYTKGTWWDKQPDADDHYQWLPLPRTALQTNKNLVQNPGYAGI</sequence>
<dbReference type="AlphaFoldDB" id="A0A412JE55"/>
<gene>
    <name evidence="8" type="ORF">DWX87_18875</name>
</gene>
<dbReference type="GO" id="GO:0009279">
    <property type="term" value="C:cell outer membrane"/>
    <property type="evidence" value="ECO:0007669"/>
    <property type="project" value="UniProtKB-SubCell"/>
</dbReference>
<dbReference type="InterPro" id="IPR033985">
    <property type="entry name" value="SusD-like_N"/>
</dbReference>
<dbReference type="PROSITE" id="PS51257">
    <property type="entry name" value="PROKAR_LIPOPROTEIN"/>
    <property type="match status" value="1"/>
</dbReference>
<evidence type="ECO:0000256" key="4">
    <source>
        <dbReference type="ARBA" id="ARBA00023136"/>
    </source>
</evidence>
<accession>A0A412JE55</accession>
<dbReference type="RefSeq" id="WP_117879185.1">
    <property type="nucleotide sequence ID" value="NZ_QRVP01000027.1"/>
</dbReference>
<evidence type="ECO:0000256" key="1">
    <source>
        <dbReference type="ARBA" id="ARBA00004442"/>
    </source>
</evidence>
<dbReference type="SUPFAM" id="SSF48452">
    <property type="entry name" value="TPR-like"/>
    <property type="match status" value="1"/>
</dbReference>
<feature type="domain" description="RagB/SusD" evidence="6">
    <location>
        <begin position="411"/>
        <end position="581"/>
    </location>
</feature>
<evidence type="ECO:0000313" key="9">
    <source>
        <dbReference type="Proteomes" id="UP000285283"/>
    </source>
</evidence>
<dbReference type="Proteomes" id="UP000285283">
    <property type="component" value="Unassembled WGS sequence"/>
</dbReference>
<comment type="similarity">
    <text evidence="2">Belongs to the SusD family.</text>
</comment>
<dbReference type="Pfam" id="PF07980">
    <property type="entry name" value="SusD_RagB"/>
    <property type="match status" value="1"/>
</dbReference>
<evidence type="ECO:0000256" key="3">
    <source>
        <dbReference type="ARBA" id="ARBA00022729"/>
    </source>
</evidence>
<organism evidence="8 9">
    <name type="scientific">Bacteroides uniformis</name>
    <dbReference type="NCBI Taxonomy" id="820"/>
    <lineage>
        <taxon>Bacteria</taxon>
        <taxon>Pseudomonadati</taxon>
        <taxon>Bacteroidota</taxon>
        <taxon>Bacteroidia</taxon>
        <taxon>Bacteroidales</taxon>
        <taxon>Bacteroidaceae</taxon>
        <taxon>Bacteroides</taxon>
    </lineage>
</organism>
<name>A0A412JE55_BACUN</name>
<comment type="subcellular location">
    <subcellularLocation>
        <location evidence="1">Cell outer membrane</location>
    </subcellularLocation>
</comment>
<keyword evidence="4" id="KW-0472">Membrane</keyword>
<feature type="domain" description="SusD-like N-terminal" evidence="7">
    <location>
        <begin position="75"/>
        <end position="227"/>
    </location>
</feature>
<protein>
    <submittedName>
        <fullName evidence="8">RagB/SusD family nutrient uptake outer membrane protein</fullName>
    </submittedName>
</protein>
<dbReference type="EMBL" id="QRVP01000027">
    <property type="protein sequence ID" value="RGS50683.1"/>
    <property type="molecule type" value="Genomic_DNA"/>
</dbReference>
<evidence type="ECO:0000256" key="5">
    <source>
        <dbReference type="ARBA" id="ARBA00023237"/>
    </source>
</evidence>